<evidence type="ECO:0000256" key="1">
    <source>
        <dbReference type="SAM" id="SignalP"/>
    </source>
</evidence>
<name>A0A8J2SQK5_9STRA</name>
<dbReference type="InterPro" id="IPR001173">
    <property type="entry name" value="Glyco_trans_2-like"/>
</dbReference>
<gene>
    <name evidence="3" type="ORF">PECAL_3P24810</name>
</gene>
<feature type="domain" description="Glycosyltransferase 2-like" evidence="2">
    <location>
        <begin position="105"/>
        <end position="179"/>
    </location>
</feature>
<dbReference type="OrthoDB" id="204760at2759"/>
<dbReference type="Proteomes" id="UP000789595">
    <property type="component" value="Unassembled WGS sequence"/>
</dbReference>
<dbReference type="CDD" id="cd00761">
    <property type="entry name" value="Glyco_tranf_GTA_type"/>
    <property type="match status" value="1"/>
</dbReference>
<keyword evidence="4" id="KW-1185">Reference proteome</keyword>
<dbReference type="InterPro" id="IPR029044">
    <property type="entry name" value="Nucleotide-diphossugar_trans"/>
</dbReference>
<sequence>MRHACSFALFATFGRLPAAAAPGKATKNLCAAAVVLPFNATRPFDAAGRASLARNPTCTARFGEIRTVRGRQRERLTVGYSYYCDVHHLEHNVRLWNTFPAVILDHVHFLIVDDGSPDEARAAPVVARNVEAASVTVVEIEQDLAWNIGGARNLLFAVAPTDVIFVMDMDTFAPWELLEWAMGQLEPVRESCLVINAFRRLAPRCPLPCPHPAVMLLTKLSYWHIAGCDEDLVGRYGGTDPLFRHKTSVMRSCTTTHAKNLGDMPFLQVIKRNIGPRKTKANGNKKIGLVAAKINGTRPWATSVLRFSWYVAFSTVPASASVPAPTPVLVPAPTKATSGTPLLRRGAVSWWRRWITRRLRS</sequence>
<accession>A0A8J2SQK5</accession>
<comment type="caution">
    <text evidence="3">The sequence shown here is derived from an EMBL/GenBank/DDBJ whole genome shotgun (WGS) entry which is preliminary data.</text>
</comment>
<feature type="chain" id="PRO_5035275284" description="Glycosyltransferase 2-like domain-containing protein" evidence="1">
    <location>
        <begin position="21"/>
        <end position="361"/>
    </location>
</feature>
<dbReference type="EMBL" id="CAKKNE010000003">
    <property type="protein sequence ID" value="CAH0372481.1"/>
    <property type="molecule type" value="Genomic_DNA"/>
</dbReference>
<protein>
    <recommendedName>
        <fullName evidence="2">Glycosyltransferase 2-like domain-containing protein</fullName>
    </recommendedName>
</protein>
<evidence type="ECO:0000313" key="3">
    <source>
        <dbReference type="EMBL" id="CAH0372481.1"/>
    </source>
</evidence>
<feature type="signal peptide" evidence="1">
    <location>
        <begin position="1"/>
        <end position="20"/>
    </location>
</feature>
<dbReference type="Gene3D" id="3.90.550.10">
    <property type="entry name" value="Spore Coat Polysaccharide Biosynthesis Protein SpsA, Chain A"/>
    <property type="match status" value="1"/>
</dbReference>
<evidence type="ECO:0000259" key="2">
    <source>
        <dbReference type="Pfam" id="PF00535"/>
    </source>
</evidence>
<organism evidence="3 4">
    <name type="scientific">Pelagomonas calceolata</name>
    <dbReference type="NCBI Taxonomy" id="35677"/>
    <lineage>
        <taxon>Eukaryota</taxon>
        <taxon>Sar</taxon>
        <taxon>Stramenopiles</taxon>
        <taxon>Ochrophyta</taxon>
        <taxon>Pelagophyceae</taxon>
        <taxon>Pelagomonadales</taxon>
        <taxon>Pelagomonadaceae</taxon>
        <taxon>Pelagomonas</taxon>
    </lineage>
</organism>
<evidence type="ECO:0000313" key="4">
    <source>
        <dbReference type="Proteomes" id="UP000789595"/>
    </source>
</evidence>
<reference evidence="3" key="1">
    <citation type="submission" date="2021-11" db="EMBL/GenBank/DDBJ databases">
        <authorList>
            <consortium name="Genoscope - CEA"/>
            <person name="William W."/>
        </authorList>
    </citation>
    <scope>NUCLEOTIDE SEQUENCE</scope>
</reference>
<dbReference type="AlphaFoldDB" id="A0A8J2SQK5"/>
<proteinExistence type="predicted"/>
<dbReference type="Pfam" id="PF00535">
    <property type="entry name" value="Glycos_transf_2"/>
    <property type="match status" value="1"/>
</dbReference>
<dbReference type="SUPFAM" id="SSF53448">
    <property type="entry name" value="Nucleotide-diphospho-sugar transferases"/>
    <property type="match status" value="1"/>
</dbReference>
<keyword evidence="1" id="KW-0732">Signal</keyword>